<dbReference type="SMART" id="SM00490">
    <property type="entry name" value="HELICc"/>
    <property type="match status" value="1"/>
</dbReference>
<keyword evidence="9 12" id="KW-0067">ATP-binding</keyword>
<evidence type="ECO:0000256" key="12">
    <source>
        <dbReference type="RuleBase" id="RU000492"/>
    </source>
</evidence>
<dbReference type="GO" id="GO:0003724">
    <property type="term" value="F:RNA helicase activity"/>
    <property type="evidence" value="ECO:0007669"/>
    <property type="project" value="UniProtKB-EC"/>
</dbReference>
<dbReference type="Pfam" id="PF00270">
    <property type="entry name" value="DEAD"/>
    <property type="match status" value="1"/>
</dbReference>
<evidence type="ECO:0000313" key="17">
    <source>
        <dbReference type="Proteomes" id="UP000601435"/>
    </source>
</evidence>
<dbReference type="InterPro" id="IPR023398">
    <property type="entry name" value="TIF_eIF4e-like"/>
</dbReference>
<dbReference type="SUPFAM" id="SSF52540">
    <property type="entry name" value="P-loop containing nucleoside triphosphate hydrolases"/>
    <property type="match status" value="1"/>
</dbReference>
<dbReference type="CDD" id="cd00268">
    <property type="entry name" value="DEADc"/>
    <property type="match status" value="1"/>
</dbReference>
<evidence type="ECO:0000256" key="1">
    <source>
        <dbReference type="ARBA" id="ARBA00004604"/>
    </source>
</evidence>
<evidence type="ECO:0000259" key="15">
    <source>
        <dbReference type="PROSITE" id="PS51194"/>
    </source>
</evidence>
<dbReference type="PROSITE" id="PS51192">
    <property type="entry name" value="HELICASE_ATP_BIND_1"/>
    <property type="match status" value="1"/>
</dbReference>
<name>A0A812KJY9_9DINO</name>
<dbReference type="InterPro" id="IPR000629">
    <property type="entry name" value="RNA-helicase_DEAD-box_CS"/>
</dbReference>
<evidence type="ECO:0000256" key="7">
    <source>
        <dbReference type="ARBA" id="ARBA00022801"/>
    </source>
</evidence>
<dbReference type="OrthoDB" id="196131at2759"/>
<proteinExistence type="inferred from homology"/>
<evidence type="ECO:0000256" key="3">
    <source>
        <dbReference type="ARBA" id="ARBA00012552"/>
    </source>
</evidence>
<dbReference type="InterPro" id="IPR014001">
    <property type="entry name" value="Helicase_ATP-bd"/>
</dbReference>
<dbReference type="SMART" id="SM00487">
    <property type="entry name" value="DEXDc"/>
    <property type="match status" value="1"/>
</dbReference>
<keyword evidence="5" id="KW-0698">rRNA processing</keyword>
<dbReference type="GO" id="GO:0005524">
    <property type="term" value="F:ATP binding"/>
    <property type="evidence" value="ECO:0007669"/>
    <property type="project" value="UniProtKB-KW"/>
</dbReference>
<comment type="function">
    <text evidence="11">ATP-dependent RNA helicase required for 60S ribosomal subunit synthesis. Involved in efficient pre-rRNA processing, predominantly at site A3, which is necessary for the normal formation of 25S and 5.8S rRNAs.</text>
</comment>
<evidence type="ECO:0000259" key="14">
    <source>
        <dbReference type="PROSITE" id="PS51192"/>
    </source>
</evidence>
<dbReference type="Pfam" id="PF01652">
    <property type="entry name" value="IF4E"/>
    <property type="match status" value="1"/>
</dbReference>
<dbReference type="Proteomes" id="UP000601435">
    <property type="component" value="Unassembled WGS sequence"/>
</dbReference>
<dbReference type="PROSITE" id="PS51194">
    <property type="entry name" value="HELICASE_CTER"/>
    <property type="match status" value="1"/>
</dbReference>
<dbReference type="InterPro" id="IPR044742">
    <property type="entry name" value="DEAD/DEAH_RhlB"/>
</dbReference>
<accession>A0A812KJY9</accession>
<dbReference type="AlphaFoldDB" id="A0A812KJY9"/>
<dbReference type="CDD" id="cd18787">
    <property type="entry name" value="SF2_C_DEAD"/>
    <property type="match status" value="1"/>
</dbReference>
<evidence type="ECO:0000256" key="4">
    <source>
        <dbReference type="ARBA" id="ARBA00022517"/>
    </source>
</evidence>
<evidence type="ECO:0000256" key="5">
    <source>
        <dbReference type="ARBA" id="ARBA00022552"/>
    </source>
</evidence>
<evidence type="ECO:0000256" key="6">
    <source>
        <dbReference type="ARBA" id="ARBA00022741"/>
    </source>
</evidence>
<dbReference type="InterPro" id="IPR001040">
    <property type="entry name" value="TIF_eIF_4E"/>
</dbReference>
<keyword evidence="8 12" id="KW-0347">Helicase</keyword>
<dbReference type="Pfam" id="PF00271">
    <property type="entry name" value="Helicase_C"/>
    <property type="match status" value="1"/>
</dbReference>
<evidence type="ECO:0000256" key="2">
    <source>
        <dbReference type="ARBA" id="ARBA00009334"/>
    </source>
</evidence>
<reference evidence="16" key="1">
    <citation type="submission" date="2021-02" db="EMBL/GenBank/DDBJ databases">
        <authorList>
            <person name="Dougan E. K."/>
            <person name="Rhodes N."/>
            <person name="Thang M."/>
            <person name="Chan C."/>
        </authorList>
    </citation>
    <scope>NUCLEOTIDE SEQUENCE</scope>
</reference>
<keyword evidence="17" id="KW-1185">Reference proteome</keyword>
<comment type="caution">
    <text evidence="16">The sequence shown here is derived from an EMBL/GenBank/DDBJ whole genome shotgun (WGS) entry which is preliminary data.</text>
</comment>
<feature type="compositionally biased region" description="Basic residues" evidence="13">
    <location>
        <begin position="530"/>
        <end position="543"/>
    </location>
</feature>
<dbReference type="Gene3D" id="3.30.760.10">
    <property type="entry name" value="RNA Cap, Translation Initiation Factor Eif4e"/>
    <property type="match status" value="1"/>
</dbReference>
<dbReference type="PANTHER" id="PTHR47958">
    <property type="entry name" value="ATP-DEPENDENT RNA HELICASE DBP3"/>
    <property type="match status" value="1"/>
</dbReference>
<comment type="subcellular location">
    <subcellularLocation>
        <location evidence="1">Nucleus</location>
        <location evidence="1">Nucleolus</location>
    </subcellularLocation>
</comment>
<dbReference type="InterPro" id="IPR001650">
    <property type="entry name" value="Helicase_C-like"/>
</dbReference>
<evidence type="ECO:0000256" key="11">
    <source>
        <dbReference type="ARBA" id="ARBA00037449"/>
    </source>
</evidence>
<feature type="region of interest" description="Disordered" evidence="13">
    <location>
        <begin position="519"/>
        <end position="564"/>
    </location>
</feature>
<keyword evidence="4" id="KW-0690">Ribosome biogenesis</keyword>
<evidence type="ECO:0000256" key="9">
    <source>
        <dbReference type="ARBA" id="ARBA00022840"/>
    </source>
</evidence>
<evidence type="ECO:0000313" key="16">
    <source>
        <dbReference type="EMBL" id="CAE7230937.1"/>
    </source>
</evidence>
<dbReference type="GO" id="GO:0003743">
    <property type="term" value="F:translation initiation factor activity"/>
    <property type="evidence" value="ECO:0007669"/>
    <property type="project" value="InterPro"/>
</dbReference>
<dbReference type="GO" id="GO:0003723">
    <property type="term" value="F:RNA binding"/>
    <property type="evidence" value="ECO:0007669"/>
    <property type="project" value="InterPro"/>
</dbReference>
<feature type="domain" description="Helicase C-terminal" evidence="15">
    <location>
        <begin position="358"/>
        <end position="522"/>
    </location>
</feature>
<dbReference type="EMBL" id="CAJNJA010007944">
    <property type="protein sequence ID" value="CAE7230937.1"/>
    <property type="molecule type" value="Genomic_DNA"/>
</dbReference>
<dbReference type="GO" id="GO:0016787">
    <property type="term" value="F:hydrolase activity"/>
    <property type="evidence" value="ECO:0007669"/>
    <property type="project" value="UniProtKB-KW"/>
</dbReference>
<keyword evidence="7 12" id="KW-0378">Hydrolase</keyword>
<dbReference type="SUPFAM" id="SSF55418">
    <property type="entry name" value="eIF4e-like"/>
    <property type="match status" value="1"/>
</dbReference>
<keyword evidence="6 12" id="KW-0547">Nucleotide-binding</keyword>
<evidence type="ECO:0000256" key="13">
    <source>
        <dbReference type="SAM" id="MobiDB-lite"/>
    </source>
</evidence>
<evidence type="ECO:0000256" key="8">
    <source>
        <dbReference type="ARBA" id="ARBA00022806"/>
    </source>
</evidence>
<dbReference type="EC" id="3.6.4.13" evidence="3"/>
<evidence type="ECO:0000256" key="10">
    <source>
        <dbReference type="ARBA" id="ARBA00023242"/>
    </source>
</evidence>
<gene>
    <name evidence="16" type="primary">RH14</name>
    <name evidence="16" type="ORF">SNEC2469_LOCUS3563</name>
</gene>
<keyword evidence="10" id="KW-0539">Nucleus</keyword>
<dbReference type="PROSITE" id="PS00039">
    <property type="entry name" value="DEAD_ATP_HELICASE"/>
    <property type="match status" value="1"/>
</dbReference>
<dbReference type="Gene3D" id="3.40.50.300">
    <property type="entry name" value="P-loop containing nucleotide triphosphate hydrolases"/>
    <property type="match status" value="2"/>
</dbReference>
<dbReference type="InterPro" id="IPR011545">
    <property type="entry name" value="DEAD/DEAH_box_helicase_dom"/>
</dbReference>
<sequence>MAATFLPPDNVQKGGNNGFAMQYGMYNNTDEVYGQAPPYLNNNGFNAANNFADNNYAYQDAVKAYNNGGCNMPGFPQNGFGGGFQNEAQMGYNGLGWRQEYSQGTGPEYEAQELWTAEADEEFAQVHVFGPQGEQVPGAVTTFQQAQGMFPDILVHKLIEAGFTAPTPIQAHTWAIGVAGRDLIGIAKTGSGKTLAFLMPGFLKITQTRSRLPQLCVLAPTRELACQIESEADRFGRAAGIRTACCYGGAPRGQQLGALRRGAQVIVACPGRLNDFLSSGAVNLSNVSYLVLDEADRMLDMGFEPQIRQVIQQVPEDRQTLLFTATWPREVRSLASEFLKRPFHVQTGAVHEMTVNKDIEQRVVFCSDEEDKAQQLLQILSSLGRGDRCLIFCEMKRSCEILANDLMQYHGVPAVRIHGDMAQYERTGALEAFKSGQSPILCATDVAARGLDIKGVTCVINYDSASSGKDYVHRIGRTGRAGQKGLAYSLLLLHKEDKKAFEIASVLVRSGAVVPPELEKYATQPGGKGRGGKGKGKGKGKGGKGKDGKNGSKGGRGKGKESLKGLPASFDWLASRAVPPNDGKGSAYADSMKEIVPFKTAQEFWSIWNGVPQPSELLDNKRITRDNGGTPTAIDAIMIFKKGVRPEWEDPLNATGGHFQVQLKSSIGGAQIDEYWNNIVLGMVGGTIEPYDMITGVRLVDKLSGAKAAGILRIELWFTKYDNQDAVNALKKSMEKTMCEKLDGTPGTAVKIELKPHVSAGKH</sequence>
<feature type="domain" description="Helicase ATP-binding" evidence="14">
    <location>
        <begin position="174"/>
        <end position="345"/>
    </location>
</feature>
<protein>
    <recommendedName>
        <fullName evidence="3">RNA helicase</fullName>
        <ecNumber evidence="3">3.6.4.13</ecNumber>
    </recommendedName>
</protein>
<dbReference type="InterPro" id="IPR027417">
    <property type="entry name" value="P-loop_NTPase"/>
</dbReference>
<organism evidence="16 17">
    <name type="scientific">Symbiodinium necroappetens</name>
    <dbReference type="NCBI Taxonomy" id="1628268"/>
    <lineage>
        <taxon>Eukaryota</taxon>
        <taxon>Sar</taxon>
        <taxon>Alveolata</taxon>
        <taxon>Dinophyceae</taxon>
        <taxon>Suessiales</taxon>
        <taxon>Symbiodiniaceae</taxon>
        <taxon>Symbiodinium</taxon>
    </lineage>
</organism>
<comment type="similarity">
    <text evidence="2">Belongs to the DEAD box helicase family. DDX5/DBP2 subfamily.</text>
</comment>